<dbReference type="Proteomes" id="UP000829069">
    <property type="component" value="Chromosome"/>
</dbReference>
<gene>
    <name evidence="1" type="ORF">MNQ99_15445</name>
</gene>
<dbReference type="EMBL" id="CP093326">
    <property type="protein sequence ID" value="UNK45311.1"/>
    <property type="molecule type" value="Genomic_DNA"/>
</dbReference>
<keyword evidence="2" id="KW-1185">Reference proteome</keyword>
<protein>
    <submittedName>
        <fullName evidence="1">Uncharacterized protein</fullName>
    </submittedName>
</protein>
<evidence type="ECO:0000313" key="2">
    <source>
        <dbReference type="Proteomes" id="UP000829069"/>
    </source>
</evidence>
<name>A0ABY3W756_9MICC</name>
<proteinExistence type="predicted"/>
<organism evidence="1 2">
    <name type="scientific">Arthrobacter sulfonylureivorans</name>
    <dbReference type="NCBI Taxonomy" id="2486855"/>
    <lineage>
        <taxon>Bacteria</taxon>
        <taxon>Bacillati</taxon>
        <taxon>Actinomycetota</taxon>
        <taxon>Actinomycetes</taxon>
        <taxon>Micrococcales</taxon>
        <taxon>Micrococcaceae</taxon>
        <taxon>Arthrobacter</taxon>
    </lineage>
</organism>
<evidence type="ECO:0000313" key="1">
    <source>
        <dbReference type="EMBL" id="UNK45311.1"/>
    </source>
</evidence>
<sequence length="49" mass="5379">MDTLESPQLQVLSLADYEQISAAREAFVDFLLDAALQTRGQQRAVAAAR</sequence>
<accession>A0ABY3W756</accession>
<reference evidence="1 2" key="1">
    <citation type="submission" date="2022-03" db="EMBL/GenBank/DDBJ databases">
        <title>Isotopic signatures of nitrous oxide derived from detoxification processes.</title>
        <authorList>
            <person name="Behrendt U."/>
            <person name="Buchen C."/>
            <person name="Well R."/>
            <person name="Ulrich A."/>
            <person name="Rohe L."/>
            <person name="Kolb S."/>
            <person name="Schloter M."/>
            <person name="Horn M.A."/>
            <person name="Augustin J."/>
        </authorList>
    </citation>
    <scope>NUCLEOTIDE SEQUENCE [LARGE SCALE GENOMIC DNA]</scope>
    <source>
        <strain evidence="1 2">S4-C24</strain>
    </source>
</reference>
<dbReference type="RefSeq" id="WP_241913561.1">
    <property type="nucleotide sequence ID" value="NZ_CP093326.1"/>
</dbReference>